<sequence length="143" mass="15505">MRIRDIVHASGRRLRIGLDRGSADEAMVIQLSDPERPGKEPVLLDLYGAELLAGFLMNARLATRGELADEMCGGLLGCRLRLASDGGEAAVELFQHAEALRVPQPFWDRLYAELTLALAHGRHLATAATGGPVPAEGFQRLLH</sequence>
<evidence type="ECO:0000313" key="1">
    <source>
        <dbReference type="EMBL" id="GAA4009833.1"/>
    </source>
</evidence>
<protein>
    <submittedName>
        <fullName evidence="1">Uncharacterized protein</fullName>
    </submittedName>
</protein>
<name>A0ABP7SCI0_9SPHN</name>
<keyword evidence="2" id="KW-1185">Reference proteome</keyword>
<organism evidence="1 2">
    <name type="scientific">Sphingomonas swuensis</name>
    <dbReference type="NCBI Taxonomy" id="977800"/>
    <lineage>
        <taxon>Bacteria</taxon>
        <taxon>Pseudomonadati</taxon>
        <taxon>Pseudomonadota</taxon>
        <taxon>Alphaproteobacteria</taxon>
        <taxon>Sphingomonadales</taxon>
        <taxon>Sphingomonadaceae</taxon>
        <taxon>Sphingomonas</taxon>
    </lineage>
</organism>
<dbReference type="RefSeq" id="WP_344705689.1">
    <property type="nucleotide sequence ID" value="NZ_BAABBQ010000001.1"/>
</dbReference>
<accession>A0ABP7SCI0</accession>
<reference evidence="2" key="1">
    <citation type="journal article" date="2019" name="Int. J. Syst. Evol. Microbiol.">
        <title>The Global Catalogue of Microorganisms (GCM) 10K type strain sequencing project: providing services to taxonomists for standard genome sequencing and annotation.</title>
        <authorList>
            <consortium name="The Broad Institute Genomics Platform"/>
            <consortium name="The Broad Institute Genome Sequencing Center for Infectious Disease"/>
            <person name="Wu L."/>
            <person name="Ma J."/>
        </authorList>
    </citation>
    <scope>NUCLEOTIDE SEQUENCE [LARGE SCALE GENOMIC DNA]</scope>
    <source>
        <strain evidence="2">JCM 17563</strain>
    </source>
</reference>
<dbReference type="EMBL" id="BAABBQ010000001">
    <property type="protein sequence ID" value="GAA4009833.1"/>
    <property type="molecule type" value="Genomic_DNA"/>
</dbReference>
<gene>
    <name evidence="1" type="ORF">GCM10022280_03610</name>
</gene>
<comment type="caution">
    <text evidence="1">The sequence shown here is derived from an EMBL/GenBank/DDBJ whole genome shotgun (WGS) entry which is preliminary data.</text>
</comment>
<evidence type="ECO:0000313" key="2">
    <source>
        <dbReference type="Proteomes" id="UP001500235"/>
    </source>
</evidence>
<proteinExistence type="predicted"/>
<dbReference type="Proteomes" id="UP001500235">
    <property type="component" value="Unassembled WGS sequence"/>
</dbReference>